<name>A0A7W9CJ64_9CAUL</name>
<dbReference type="Pfam" id="PF13539">
    <property type="entry name" value="Peptidase_M15_4"/>
    <property type="match status" value="1"/>
</dbReference>
<reference evidence="2 3" key="1">
    <citation type="submission" date="2020-08" db="EMBL/GenBank/DDBJ databases">
        <title>Genomic Encyclopedia of Type Strains, Phase IV (KMG-IV): sequencing the most valuable type-strain genomes for metagenomic binning, comparative biology and taxonomic classification.</title>
        <authorList>
            <person name="Goeker M."/>
        </authorList>
    </citation>
    <scope>NUCLEOTIDE SEQUENCE [LARGE SCALE GENOMIC DNA]</scope>
    <source>
        <strain evidence="2 3">DSM 4737</strain>
    </source>
</reference>
<feature type="domain" description="Peptidase M15C" evidence="1">
    <location>
        <begin position="56"/>
        <end position="121"/>
    </location>
</feature>
<dbReference type="RefSeq" id="WP_183213414.1">
    <property type="nucleotide sequence ID" value="NZ_JACHOR010000003.1"/>
</dbReference>
<dbReference type="EC" id="3.4.-.-" evidence="2"/>
<dbReference type="InterPro" id="IPR009045">
    <property type="entry name" value="Zn_M74/Hedgehog-like"/>
</dbReference>
<accession>A0A7W9CJ64</accession>
<dbReference type="Gene3D" id="3.30.1380.10">
    <property type="match status" value="1"/>
</dbReference>
<evidence type="ECO:0000313" key="3">
    <source>
        <dbReference type="Proteomes" id="UP000545037"/>
    </source>
</evidence>
<comment type="caution">
    <text evidence="2">The sequence shown here is derived from an EMBL/GenBank/DDBJ whole genome shotgun (WGS) entry which is preliminary data.</text>
</comment>
<sequence length="127" mass="14125">MSFRLSNRSRARMKGVHPDLVAVVEAAIALTPVDFIVTEGLRDAKRQSALVRSGASRTLNSRHLTGHAVDVAAVVDGHLRWDWPLYPRIAAAFKTAAVRAGVPIVWGGDWPRLRDGPHFELDRRHYP</sequence>
<gene>
    <name evidence="2" type="ORF">GGR13_002053</name>
</gene>
<dbReference type="InterPro" id="IPR039561">
    <property type="entry name" value="Peptidase_M15C"/>
</dbReference>
<dbReference type="CDD" id="cd14845">
    <property type="entry name" value="L-Ala-D-Glu_peptidase_like"/>
    <property type="match status" value="1"/>
</dbReference>
<protein>
    <submittedName>
        <fullName evidence="2">Peptidoglycan L-alanyl-D-glutamate endopeptidase CwlK</fullName>
        <ecNumber evidence="2">3.4.-.-</ecNumber>
    </submittedName>
</protein>
<proteinExistence type="predicted"/>
<dbReference type="Proteomes" id="UP000545037">
    <property type="component" value="Unassembled WGS sequence"/>
</dbReference>
<dbReference type="EMBL" id="JACHOR010000003">
    <property type="protein sequence ID" value="MBB5746449.1"/>
    <property type="molecule type" value="Genomic_DNA"/>
</dbReference>
<dbReference type="AlphaFoldDB" id="A0A7W9CJ64"/>
<organism evidence="2 3">
    <name type="scientific">Brevundimonas variabilis</name>
    <dbReference type="NCBI Taxonomy" id="74312"/>
    <lineage>
        <taxon>Bacteria</taxon>
        <taxon>Pseudomonadati</taxon>
        <taxon>Pseudomonadota</taxon>
        <taxon>Alphaproteobacteria</taxon>
        <taxon>Caulobacterales</taxon>
        <taxon>Caulobacteraceae</taxon>
        <taxon>Brevundimonas</taxon>
    </lineage>
</organism>
<evidence type="ECO:0000259" key="1">
    <source>
        <dbReference type="Pfam" id="PF13539"/>
    </source>
</evidence>
<evidence type="ECO:0000313" key="2">
    <source>
        <dbReference type="EMBL" id="MBB5746449.1"/>
    </source>
</evidence>
<dbReference type="GO" id="GO:0008233">
    <property type="term" value="F:peptidase activity"/>
    <property type="evidence" value="ECO:0007669"/>
    <property type="project" value="InterPro"/>
</dbReference>
<keyword evidence="3" id="KW-1185">Reference proteome</keyword>
<dbReference type="SUPFAM" id="SSF55166">
    <property type="entry name" value="Hedgehog/DD-peptidase"/>
    <property type="match status" value="1"/>
</dbReference>
<keyword evidence="2" id="KW-0378">Hydrolase</keyword>